<dbReference type="Pfam" id="PF10184">
    <property type="entry name" value="DUF2358"/>
    <property type="match status" value="1"/>
</dbReference>
<dbReference type="EMBL" id="CP002198">
    <property type="protein sequence ID" value="ADN14392.1"/>
    <property type="molecule type" value="Genomic_DNA"/>
</dbReference>
<dbReference type="PANTHER" id="PTHR34123">
    <property type="entry name" value="OS04G0578200 PROTEIN"/>
    <property type="match status" value="1"/>
</dbReference>
<dbReference type="RefSeq" id="WP_013322497.1">
    <property type="nucleotide sequence ID" value="NC_014501.1"/>
</dbReference>
<gene>
    <name evidence="1" type="ordered locus">Cyan7822_2417</name>
</gene>
<protein>
    <recommendedName>
        <fullName evidence="3">SnoaL-like domain-containing protein</fullName>
    </recommendedName>
</protein>
<name>E0UGR1_GLOV7</name>
<accession>E0UGR1</accession>
<dbReference type="PANTHER" id="PTHR34123:SF1">
    <property type="entry name" value="OS04G0578200 PROTEIN"/>
    <property type="match status" value="1"/>
</dbReference>
<dbReference type="SUPFAM" id="SSF54427">
    <property type="entry name" value="NTF2-like"/>
    <property type="match status" value="1"/>
</dbReference>
<dbReference type="Gene3D" id="3.10.450.50">
    <property type="match status" value="1"/>
</dbReference>
<dbReference type="STRING" id="497965.Cyan7822_2417"/>
<dbReference type="OrthoDB" id="1115105at2"/>
<evidence type="ECO:0000313" key="1">
    <source>
        <dbReference type="EMBL" id="ADN14392.1"/>
    </source>
</evidence>
<evidence type="ECO:0008006" key="3">
    <source>
        <dbReference type="Google" id="ProtNLM"/>
    </source>
</evidence>
<dbReference type="InterPro" id="IPR018790">
    <property type="entry name" value="DUF2358"/>
</dbReference>
<dbReference type="Proteomes" id="UP000008206">
    <property type="component" value="Chromosome"/>
</dbReference>
<dbReference type="KEGG" id="cyj:Cyan7822_2417"/>
<keyword evidence="2" id="KW-1185">Reference proteome</keyword>
<dbReference type="AlphaFoldDB" id="E0UGR1"/>
<dbReference type="eggNOG" id="COG4319">
    <property type="taxonomic scope" value="Bacteria"/>
</dbReference>
<dbReference type="HOGENOM" id="CLU_133730_1_0_3"/>
<reference evidence="2" key="1">
    <citation type="journal article" date="2011" name="MBio">
        <title>Novel metabolic attributes of the genus Cyanothece, comprising a group of unicellular nitrogen-fixing Cyanobacteria.</title>
        <authorList>
            <person name="Bandyopadhyay A."/>
            <person name="Elvitigala T."/>
            <person name="Welsh E."/>
            <person name="Stockel J."/>
            <person name="Liberton M."/>
            <person name="Min H."/>
            <person name="Sherman L.A."/>
            <person name="Pakrasi H.B."/>
        </authorList>
    </citation>
    <scope>NUCLEOTIDE SEQUENCE [LARGE SCALE GENOMIC DNA]</scope>
    <source>
        <strain evidence="2">PCC 7822</strain>
    </source>
</reference>
<proteinExistence type="predicted"/>
<dbReference type="InterPro" id="IPR032710">
    <property type="entry name" value="NTF2-like_dom_sf"/>
</dbReference>
<organism evidence="1 2">
    <name type="scientific">Gloeothece verrucosa (strain PCC 7822)</name>
    <name type="common">Cyanothece sp. (strain PCC 7822)</name>
    <dbReference type="NCBI Taxonomy" id="497965"/>
    <lineage>
        <taxon>Bacteria</taxon>
        <taxon>Bacillati</taxon>
        <taxon>Cyanobacteriota</taxon>
        <taxon>Cyanophyceae</taxon>
        <taxon>Oscillatoriophycideae</taxon>
        <taxon>Chroococcales</taxon>
        <taxon>Aphanothecaceae</taxon>
        <taxon>Gloeothece</taxon>
        <taxon>Gloeothece verrucosa</taxon>
    </lineage>
</organism>
<evidence type="ECO:0000313" key="2">
    <source>
        <dbReference type="Proteomes" id="UP000008206"/>
    </source>
</evidence>
<sequence>MNILEILKDDYQRFPVNQTYHIYGANVYFKDPVNEFRGIKRYQEMIQFMATWFKQIKMDLHDIYQKQNIIYTEWTLHWTTPLPWQPRIAIPGRSELTLDDNNLIISHVDYWHCSGWDVIKQHFALNRK</sequence>